<gene>
    <name evidence="1" type="ORF">HMPREF1052_1482</name>
</gene>
<dbReference type="Proteomes" id="UP000006457">
    <property type="component" value="Unassembled WGS sequence"/>
</dbReference>
<accession>I3DFE4</accession>
<organism evidence="1 2">
    <name type="scientific">Pasteurella bettyae CCUG 2042</name>
    <dbReference type="NCBI Taxonomy" id="1095749"/>
    <lineage>
        <taxon>Bacteria</taxon>
        <taxon>Pseudomonadati</taxon>
        <taxon>Pseudomonadota</taxon>
        <taxon>Gammaproteobacteria</taxon>
        <taxon>Pasteurellales</taxon>
        <taxon>Pasteurellaceae</taxon>
        <taxon>Pasteurella</taxon>
    </lineage>
</organism>
<dbReference type="AlphaFoldDB" id="I3DFE4"/>
<name>I3DFE4_9PAST</name>
<dbReference type="RefSeq" id="WP_005759853.1">
    <property type="nucleotide sequence ID" value="NZ_AJSX01000019.1"/>
</dbReference>
<proteinExistence type="predicted"/>
<keyword evidence="2" id="KW-1185">Reference proteome</keyword>
<sequence length="154" mass="18130">MNTEIENIIHQLQKSEKILVKQGNIIRTELEKNELMALFNAALSSDNSIHLDEKDLKYVSEMKNLKSYDIRIETWKNDKELAHQLSLVFQEIRRYQHLFCHITVSLGFSLAEYCTVTDWVRLLMSDDGDFCFGMKFERDENFALKLFILAGYEL</sequence>
<dbReference type="EMBL" id="AJSX01000019">
    <property type="protein sequence ID" value="EIJ70437.1"/>
    <property type="molecule type" value="Genomic_DNA"/>
</dbReference>
<dbReference type="PATRIC" id="fig|1095749.3.peg.805"/>
<evidence type="ECO:0000313" key="1">
    <source>
        <dbReference type="EMBL" id="EIJ70437.1"/>
    </source>
</evidence>
<reference evidence="1 2" key="1">
    <citation type="submission" date="2012-03" db="EMBL/GenBank/DDBJ databases">
        <authorList>
            <person name="Harkins D.M."/>
            <person name="Madupu R."/>
            <person name="Durkin A.S."/>
            <person name="Torralba M."/>
            <person name="Methe B."/>
            <person name="Sutton G.G."/>
            <person name="Nelson K.E."/>
        </authorList>
    </citation>
    <scope>NUCLEOTIDE SEQUENCE [LARGE SCALE GENOMIC DNA]</scope>
    <source>
        <strain evidence="1 2">CCUG 2042</strain>
    </source>
</reference>
<comment type="caution">
    <text evidence="1">The sequence shown here is derived from an EMBL/GenBank/DDBJ whole genome shotgun (WGS) entry which is preliminary data.</text>
</comment>
<protein>
    <submittedName>
        <fullName evidence="1">Toxin-antitoxin system, antitoxin component, PHD domain protein</fullName>
    </submittedName>
</protein>
<evidence type="ECO:0000313" key="2">
    <source>
        <dbReference type="Proteomes" id="UP000006457"/>
    </source>
</evidence>